<protein>
    <recommendedName>
        <fullName evidence="3">Response regulatory domain-containing protein</fullName>
    </recommendedName>
</protein>
<evidence type="ECO:0000259" key="3">
    <source>
        <dbReference type="PROSITE" id="PS50110"/>
    </source>
</evidence>
<accession>A0A1F4U6K3</accession>
<dbReference type="InterPro" id="IPR050595">
    <property type="entry name" value="Bact_response_regulator"/>
</dbReference>
<evidence type="ECO:0000313" key="5">
    <source>
        <dbReference type="Proteomes" id="UP000177025"/>
    </source>
</evidence>
<sequence length="119" mass="13603">MNKKILICDDEESIRLLLTETLKDYYTITEAADGHEALKLITKENFDLLIIDIKMPGTHGLEAIERIRERNQEIPIIICSAYRLMEDDIIVKTSDVNAFITKPIDIKQLKMKVAEVIGS</sequence>
<dbReference type="EMBL" id="MEUM01000124">
    <property type="protein sequence ID" value="OGC40531.1"/>
    <property type="molecule type" value="Genomic_DNA"/>
</dbReference>
<keyword evidence="1 2" id="KW-0597">Phosphoprotein</keyword>
<gene>
    <name evidence="4" type="ORF">A2Y85_01415</name>
</gene>
<dbReference type="AlphaFoldDB" id="A0A1F4U6K3"/>
<evidence type="ECO:0000256" key="1">
    <source>
        <dbReference type="ARBA" id="ARBA00022553"/>
    </source>
</evidence>
<dbReference type="SMART" id="SM00448">
    <property type="entry name" value="REC"/>
    <property type="match status" value="1"/>
</dbReference>
<dbReference type="PANTHER" id="PTHR44591:SF3">
    <property type="entry name" value="RESPONSE REGULATORY DOMAIN-CONTAINING PROTEIN"/>
    <property type="match status" value="1"/>
</dbReference>
<dbReference type="SUPFAM" id="SSF52172">
    <property type="entry name" value="CheY-like"/>
    <property type="match status" value="1"/>
</dbReference>
<feature type="modified residue" description="4-aspartylphosphate" evidence="2">
    <location>
        <position position="52"/>
    </location>
</feature>
<name>A0A1F4U6K3_UNCW3</name>
<dbReference type="Proteomes" id="UP000177025">
    <property type="component" value="Unassembled WGS sequence"/>
</dbReference>
<dbReference type="InterPro" id="IPR001789">
    <property type="entry name" value="Sig_transdc_resp-reg_receiver"/>
</dbReference>
<dbReference type="GO" id="GO:0000160">
    <property type="term" value="P:phosphorelay signal transduction system"/>
    <property type="evidence" value="ECO:0007669"/>
    <property type="project" value="InterPro"/>
</dbReference>
<dbReference type="PANTHER" id="PTHR44591">
    <property type="entry name" value="STRESS RESPONSE REGULATOR PROTEIN 1"/>
    <property type="match status" value="1"/>
</dbReference>
<comment type="caution">
    <text evidence="4">The sequence shown here is derived from an EMBL/GenBank/DDBJ whole genome shotgun (WGS) entry which is preliminary data.</text>
</comment>
<proteinExistence type="predicted"/>
<dbReference type="Gene3D" id="3.40.50.2300">
    <property type="match status" value="1"/>
</dbReference>
<evidence type="ECO:0000313" key="4">
    <source>
        <dbReference type="EMBL" id="OGC40531.1"/>
    </source>
</evidence>
<organism evidence="4 5">
    <name type="scientific">candidate division WOR-3 bacterium RBG_13_43_14</name>
    <dbReference type="NCBI Taxonomy" id="1802590"/>
    <lineage>
        <taxon>Bacteria</taxon>
        <taxon>Bacteria division WOR-3</taxon>
    </lineage>
</organism>
<dbReference type="Pfam" id="PF00072">
    <property type="entry name" value="Response_reg"/>
    <property type="match status" value="1"/>
</dbReference>
<reference evidence="4 5" key="1">
    <citation type="journal article" date="2016" name="Nat. Commun.">
        <title>Thousands of microbial genomes shed light on interconnected biogeochemical processes in an aquifer system.</title>
        <authorList>
            <person name="Anantharaman K."/>
            <person name="Brown C.T."/>
            <person name="Hug L.A."/>
            <person name="Sharon I."/>
            <person name="Castelle C.J."/>
            <person name="Probst A.J."/>
            <person name="Thomas B.C."/>
            <person name="Singh A."/>
            <person name="Wilkins M.J."/>
            <person name="Karaoz U."/>
            <person name="Brodie E.L."/>
            <person name="Williams K.H."/>
            <person name="Hubbard S.S."/>
            <person name="Banfield J.F."/>
        </authorList>
    </citation>
    <scope>NUCLEOTIDE SEQUENCE [LARGE SCALE GENOMIC DNA]</scope>
</reference>
<dbReference type="InterPro" id="IPR011006">
    <property type="entry name" value="CheY-like_superfamily"/>
</dbReference>
<dbReference type="PROSITE" id="PS50110">
    <property type="entry name" value="RESPONSE_REGULATORY"/>
    <property type="match status" value="1"/>
</dbReference>
<evidence type="ECO:0000256" key="2">
    <source>
        <dbReference type="PROSITE-ProRule" id="PRU00169"/>
    </source>
</evidence>
<feature type="domain" description="Response regulatory" evidence="3">
    <location>
        <begin position="4"/>
        <end position="117"/>
    </location>
</feature>